<dbReference type="AlphaFoldDB" id="A0AA48GJU2"/>
<proteinExistence type="predicted"/>
<dbReference type="InterPro" id="IPR025659">
    <property type="entry name" value="Tubby-like_C"/>
</dbReference>
<dbReference type="SUPFAM" id="SSF54518">
    <property type="entry name" value="Tubby C-terminal domain-like"/>
    <property type="match status" value="1"/>
</dbReference>
<keyword evidence="2" id="KW-1185">Reference proteome</keyword>
<accession>A0AA48GJU2</accession>
<dbReference type="GO" id="GO:0017128">
    <property type="term" value="F:phospholipid scramblase activity"/>
    <property type="evidence" value="ECO:0007669"/>
    <property type="project" value="InterPro"/>
</dbReference>
<dbReference type="Pfam" id="PF03803">
    <property type="entry name" value="Scramblase"/>
    <property type="match status" value="1"/>
</dbReference>
<sequence length="191" mass="21388">MFGTRRSIFVREQVSLMKLRDTYDLLDPETEAVLGQAKDEPATWAKWSRLLVKKALLPTTLHIYPTGQTQPVLSVHKKAAFLRTRLEVRDASGQMIMGLLSKAFSLGGAFRILDPAGQEVGELKGDWKGWDYKATVQGQPMGVVTKKWAGLLKEAFTNADRYLVQSERPEQLPMLLGLALAVDVVYKERQG</sequence>
<dbReference type="Proteomes" id="UP001238179">
    <property type="component" value="Chromosome"/>
</dbReference>
<protein>
    <submittedName>
        <fullName evidence="1">RNAse</fullName>
    </submittedName>
</protein>
<evidence type="ECO:0000313" key="1">
    <source>
        <dbReference type="EMBL" id="BDU74336.1"/>
    </source>
</evidence>
<dbReference type="KEGG" id="msil:METEAL_35100"/>
<reference evidence="2" key="1">
    <citation type="journal article" date="2023" name="Int. J. Syst. Evol. Microbiol.">
        <title>Mesoterricola silvestris gen. nov., sp. nov., Mesoterricola sediminis sp. nov., Geothrix oryzae sp. nov., Geothrix edaphica sp. nov., Geothrix rubra sp. nov., and Geothrix limicola sp. nov., six novel members of Acidobacteriota isolated from soils.</title>
        <authorList>
            <person name="Itoh H."/>
            <person name="Sugisawa Y."/>
            <person name="Mise K."/>
            <person name="Xu Z."/>
            <person name="Kuniyasu M."/>
            <person name="Ushijima N."/>
            <person name="Kawano K."/>
            <person name="Kobayashi E."/>
            <person name="Shiratori Y."/>
            <person name="Masuda Y."/>
            <person name="Senoo K."/>
        </authorList>
    </citation>
    <scope>NUCLEOTIDE SEQUENCE [LARGE SCALE GENOMIC DNA]</scope>
    <source>
        <strain evidence="2">W79</strain>
    </source>
</reference>
<gene>
    <name evidence="1" type="ORF">METEAL_35100</name>
</gene>
<dbReference type="EMBL" id="AP027080">
    <property type="protein sequence ID" value="BDU74336.1"/>
    <property type="molecule type" value="Genomic_DNA"/>
</dbReference>
<name>A0AA48GJU2_9BACT</name>
<evidence type="ECO:0000313" key="2">
    <source>
        <dbReference type="Proteomes" id="UP001238179"/>
    </source>
</evidence>
<dbReference type="InterPro" id="IPR005552">
    <property type="entry name" value="Scramblase"/>
</dbReference>
<organism evidence="1 2">
    <name type="scientific">Mesoterricola silvestris</name>
    <dbReference type="NCBI Taxonomy" id="2927979"/>
    <lineage>
        <taxon>Bacteria</taxon>
        <taxon>Pseudomonadati</taxon>
        <taxon>Acidobacteriota</taxon>
        <taxon>Holophagae</taxon>
        <taxon>Holophagales</taxon>
        <taxon>Holophagaceae</taxon>
        <taxon>Mesoterricola</taxon>
    </lineage>
</organism>